<sequence>MDETANLGLPLLQAAQAQKHVTMNAALARLDALTQLTLQSVAVGNPPATALDGQVWAVPGGAVNAWAGQDGRLAIVDNGGWIFADPAHGWRAYVADEGQERQYDGTGWQPAHAARAASGAGLRFRVLEFDHPIAAGDAHVSAVHVPSHVMVFAVTGRVVEEITGTLSSWRLGMDGADNRFGSGLGIGLNSYVRGVLGSPLTGYAPMPLELTPEGGEFAAGTVRLAVHFAEFTLPAPV</sequence>
<proteinExistence type="predicted"/>
<name>A0A4R2NU96_RHOAD</name>
<comment type="caution">
    <text evidence="1">The sequence shown here is derived from an EMBL/GenBank/DDBJ whole genome shotgun (WGS) entry which is preliminary data.</text>
</comment>
<evidence type="ECO:0000313" key="1">
    <source>
        <dbReference type="EMBL" id="TCP25467.1"/>
    </source>
</evidence>
<dbReference type="Pfam" id="PF10983">
    <property type="entry name" value="DUF2793"/>
    <property type="match status" value="1"/>
</dbReference>
<keyword evidence="2" id="KW-1185">Reference proteome</keyword>
<dbReference type="EMBL" id="SLXL01000003">
    <property type="protein sequence ID" value="TCP25467.1"/>
    <property type="molecule type" value="Genomic_DNA"/>
</dbReference>
<dbReference type="AlphaFoldDB" id="A0A4R2NU96"/>
<dbReference type="RefSeq" id="WP_165918958.1">
    <property type="nucleotide sequence ID" value="NZ_NRRP01000044.1"/>
</dbReference>
<dbReference type="InterPro" id="IPR021251">
    <property type="entry name" value="DUF2793"/>
</dbReference>
<protein>
    <submittedName>
        <fullName evidence="1">Uncharacterized protein DUF2793</fullName>
    </submittedName>
</protein>
<dbReference type="Proteomes" id="UP000295733">
    <property type="component" value="Unassembled WGS sequence"/>
</dbReference>
<organism evidence="1 2">
    <name type="scientific">Rhodovulum adriaticum</name>
    <name type="common">Rhodopseudomonas adriatica</name>
    <dbReference type="NCBI Taxonomy" id="35804"/>
    <lineage>
        <taxon>Bacteria</taxon>
        <taxon>Pseudomonadati</taxon>
        <taxon>Pseudomonadota</taxon>
        <taxon>Alphaproteobacteria</taxon>
        <taxon>Rhodobacterales</taxon>
        <taxon>Paracoccaceae</taxon>
        <taxon>Rhodovulum</taxon>
    </lineage>
</organism>
<reference evidence="1 2" key="1">
    <citation type="submission" date="2019-03" db="EMBL/GenBank/DDBJ databases">
        <title>Genomic Encyclopedia of Type Strains, Phase IV (KMG-IV): sequencing the most valuable type-strain genomes for metagenomic binning, comparative biology and taxonomic classification.</title>
        <authorList>
            <person name="Goeker M."/>
        </authorList>
    </citation>
    <scope>NUCLEOTIDE SEQUENCE [LARGE SCALE GENOMIC DNA]</scope>
    <source>
        <strain evidence="1 2">DSM 2781</strain>
    </source>
</reference>
<evidence type="ECO:0000313" key="2">
    <source>
        <dbReference type="Proteomes" id="UP000295733"/>
    </source>
</evidence>
<gene>
    <name evidence="1" type="ORF">EV656_103219</name>
</gene>
<accession>A0A4R2NU96</accession>